<reference evidence="2 3" key="1">
    <citation type="journal article" date="2024" name="J Genomics">
        <title>Draft genome sequencing and assembly of Favolaschia claudopus CIRM-BRFM 2984 isolated from oak limbs.</title>
        <authorList>
            <person name="Navarro D."/>
            <person name="Drula E."/>
            <person name="Chaduli D."/>
            <person name="Cazenave R."/>
            <person name="Ahrendt S."/>
            <person name="Wang J."/>
            <person name="Lipzen A."/>
            <person name="Daum C."/>
            <person name="Barry K."/>
            <person name="Grigoriev I.V."/>
            <person name="Favel A."/>
            <person name="Rosso M.N."/>
            <person name="Martin F."/>
        </authorList>
    </citation>
    <scope>NUCLEOTIDE SEQUENCE [LARGE SCALE GENOMIC DNA]</scope>
    <source>
        <strain evidence="2 3">CIRM-BRFM 2984</strain>
    </source>
</reference>
<evidence type="ECO:0000313" key="2">
    <source>
        <dbReference type="EMBL" id="KAK7005944.1"/>
    </source>
</evidence>
<name>A0AAW0AAV6_9AGAR</name>
<dbReference type="Proteomes" id="UP001362999">
    <property type="component" value="Unassembled WGS sequence"/>
</dbReference>
<keyword evidence="3" id="KW-1185">Reference proteome</keyword>
<evidence type="ECO:0000256" key="1">
    <source>
        <dbReference type="SAM" id="MobiDB-lite"/>
    </source>
</evidence>
<sequence>MAPHVQILGNYSEVKFIDEKTQEDFIQFLSEGSRDPAIREAARQQVLGWKTEFEARVAQGPYPVLGETPEETHRPAYQTNKLSDGKHIIRFFPGGGRPGMLFFDFVRIDTGARATPGYDVYQLSPHHPEKLMPLYDIIDPERRGPIATTPPTLRAVGRRPYQSRGSWSPRPGHLH</sequence>
<dbReference type="EMBL" id="JAWWNJ010000077">
    <property type="protein sequence ID" value="KAK7005944.1"/>
    <property type="molecule type" value="Genomic_DNA"/>
</dbReference>
<dbReference type="AlphaFoldDB" id="A0AAW0AAV6"/>
<comment type="caution">
    <text evidence="2">The sequence shown here is derived from an EMBL/GenBank/DDBJ whole genome shotgun (WGS) entry which is preliminary data.</text>
</comment>
<accession>A0AAW0AAV6</accession>
<proteinExistence type="predicted"/>
<gene>
    <name evidence="2" type="ORF">R3P38DRAFT_3283082</name>
</gene>
<feature type="region of interest" description="Disordered" evidence="1">
    <location>
        <begin position="142"/>
        <end position="175"/>
    </location>
</feature>
<evidence type="ECO:0000313" key="3">
    <source>
        <dbReference type="Proteomes" id="UP001362999"/>
    </source>
</evidence>
<organism evidence="2 3">
    <name type="scientific">Favolaschia claudopus</name>
    <dbReference type="NCBI Taxonomy" id="2862362"/>
    <lineage>
        <taxon>Eukaryota</taxon>
        <taxon>Fungi</taxon>
        <taxon>Dikarya</taxon>
        <taxon>Basidiomycota</taxon>
        <taxon>Agaricomycotina</taxon>
        <taxon>Agaricomycetes</taxon>
        <taxon>Agaricomycetidae</taxon>
        <taxon>Agaricales</taxon>
        <taxon>Marasmiineae</taxon>
        <taxon>Mycenaceae</taxon>
        <taxon>Favolaschia</taxon>
    </lineage>
</organism>
<protein>
    <submittedName>
        <fullName evidence="2">Uncharacterized protein</fullName>
    </submittedName>
</protein>